<proteinExistence type="predicted"/>
<dbReference type="RefSeq" id="WP_210224396.1">
    <property type="nucleotide sequence ID" value="NZ_CP072801.1"/>
</dbReference>
<dbReference type="Proteomes" id="UP000672039">
    <property type="component" value="Chromosome"/>
</dbReference>
<dbReference type="InterPro" id="IPR036365">
    <property type="entry name" value="PGBD-like_sf"/>
</dbReference>
<keyword evidence="1" id="KW-0732">Signal</keyword>
<organism evidence="3 4">
    <name type="scientific">Thiothrix litoralis</name>
    <dbReference type="NCBI Taxonomy" id="2891210"/>
    <lineage>
        <taxon>Bacteria</taxon>
        <taxon>Pseudomonadati</taxon>
        <taxon>Pseudomonadota</taxon>
        <taxon>Gammaproteobacteria</taxon>
        <taxon>Thiotrichales</taxon>
        <taxon>Thiotrichaceae</taxon>
        <taxon>Thiothrix</taxon>
    </lineage>
</organism>
<dbReference type="EMBL" id="CP072801">
    <property type="protein sequence ID" value="QTR48179.1"/>
    <property type="molecule type" value="Genomic_DNA"/>
</dbReference>
<evidence type="ECO:0000256" key="1">
    <source>
        <dbReference type="SAM" id="SignalP"/>
    </source>
</evidence>
<evidence type="ECO:0000313" key="3">
    <source>
        <dbReference type="EMBL" id="QTR48179.1"/>
    </source>
</evidence>
<accession>A0ABX7X2W1</accession>
<feature type="domain" description="Peptidoglycan binding-like" evidence="2">
    <location>
        <begin position="252"/>
        <end position="303"/>
    </location>
</feature>
<gene>
    <name evidence="3" type="ORF">J9253_09790</name>
</gene>
<evidence type="ECO:0000259" key="2">
    <source>
        <dbReference type="Pfam" id="PF01471"/>
    </source>
</evidence>
<sequence>MKSIYFYNILLAMTLPAGLSFAAETGKTDAICASQVLLPALFRPSAENVTVYEPSTRYSTIPVQMGYGERKVKVADAYVIYETIPATFGEVTESIEVARERVEITTLPATYRTETKRVKVKDATQRWNPVCPAVVASEQSIPAHCLINVPAVYTDVTREVIDVPARTIKKVIPARTETITRKVVLQPAQVIRREIPAKYRMVKLAKVEQGAKVSTTQQPARVQAILSQQTLRSERIVQRPALCEPTVSPSTILRLQQHLQQGGYYQGTPDGILGPKTRAALTRFQEDHQLASGAITVETLQKLQLQ</sequence>
<keyword evidence="4" id="KW-1185">Reference proteome</keyword>
<dbReference type="InterPro" id="IPR002477">
    <property type="entry name" value="Peptidoglycan-bd-like"/>
</dbReference>
<dbReference type="Gene3D" id="1.10.101.10">
    <property type="entry name" value="PGBD-like superfamily/PGBD"/>
    <property type="match status" value="1"/>
</dbReference>
<evidence type="ECO:0000313" key="4">
    <source>
        <dbReference type="Proteomes" id="UP000672039"/>
    </source>
</evidence>
<dbReference type="SUPFAM" id="SSF47090">
    <property type="entry name" value="PGBD-like"/>
    <property type="match status" value="1"/>
</dbReference>
<reference evidence="3 4" key="1">
    <citation type="submission" date="2021-04" db="EMBL/GenBank/DDBJ databases">
        <title>Genomics, taxonomy and metabolism of representatives of sulfur bacteria of the genus Thiothrix: Thiothrix fructosivorans QT, Thiothrix unzii A1T and three new species, Thiothrix subterranea sp. nov., Thiothrix litoralis sp. nov. and 'Candidatus Thiothrix anitrata' sp. nov.</title>
        <authorList>
            <person name="Ravin N.V."/>
            <person name="Smolyakov D."/>
            <person name="Rudenko T.S."/>
            <person name="Mardanov A.V."/>
            <person name="Beletsky A.V."/>
            <person name="Markov N.D."/>
            <person name="Fomenkov A.I."/>
            <person name="Roberts R.J."/>
            <person name="Karnachuk O.V."/>
            <person name="Novikov A."/>
            <person name="Grabovich M.Y."/>
        </authorList>
    </citation>
    <scope>NUCLEOTIDE SEQUENCE [LARGE SCALE GENOMIC DNA]</scope>
    <source>
        <strain evidence="3 4">AS</strain>
    </source>
</reference>
<feature type="chain" id="PRO_5045816174" evidence="1">
    <location>
        <begin position="23"/>
        <end position="306"/>
    </location>
</feature>
<dbReference type="InterPro" id="IPR036366">
    <property type="entry name" value="PGBDSf"/>
</dbReference>
<name>A0ABX7X2W1_9GAMM</name>
<protein>
    <submittedName>
        <fullName evidence="3">Peptidoglycan-binding protein</fullName>
    </submittedName>
</protein>
<feature type="signal peptide" evidence="1">
    <location>
        <begin position="1"/>
        <end position="22"/>
    </location>
</feature>
<dbReference type="Pfam" id="PF01471">
    <property type="entry name" value="PG_binding_1"/>
    <property type="match status" value="1"/>
</dbReference>